<reference evidence="2" key="2">
    <citation type="journal article" date="2015" name="Fish Shellfish Immunol.">
        <title>Early steps in the European eel (Anguilla anguilla)-Vibrio vulnificus interaction in the gills: Role of the RtxA13 toxin.</title>
        <authorList>
            <person name="Callol A."/>
            <person name="Pajuelo D."/>
            <person name="Ebbesson L."/>
            <person name="Teles M."/>
            <person name="MacKenzie S."/>
            <person name="Amaro C."/>
        </authorList>
    </citation>
    <scope>NUCLEOTIDE SEQUENCE</scope>
</reference>
<proteinExistence type="predicted"/>
<evidence type="ECO:0000256" key="1">
    <source>
        <dbReference type="SAM" id="Phobius"/>
    </source>
</evidence>
<organism evidence="2">
    <name type="scientific">Anguilla anguilla</name>
    <name type="common">European freshwater eel</name>
    <name type="synonym">Muraena anguilla</name>
    <dbReference type="NCBI Taxonomy" id="7936"/>
    <lineage>
        <taxon>Eukaryota</taxon>
        <taxon>Metazoa</taxon>
        <taxon>Chordata</taxon>
        <taxon>Craniata</taxon>
        <taxon>Vertebrata</taxon>
        <taxon>Euteleostomi</taxon>
        <taxon>Actinopterygii</taxon>
        <taxon>Neopterygii</taxon>
        <taxon>Teleostei</taxon>
        <taxon>Anguilliformes</taxon>
        <taxon>Anguillidae</taxon>
        <taxon>Anguilla</taxon>
    </lineage>
</organism>
<keyword evidence="1" id="KW-1133">Transmembrane helix</keyword>
<keyword evidence="1" id="KW-0472">Membrane</keyword>
<sequence length="80" mass="9183">MYHNVSNCFVKTVLHVVCISFSVLPKLVLFLVFIPACVQMASTNCRHFMNFGKNEIHRTLSCGIVPCNVHINLFLFSYKF</sequence>
<feature type="transmembrane region" description="Helical" evidence="1">
    <location>
        <begin position="12"/>
        <end position="38"/>
    </location>
</feature>
<accession>A0A0E9WWK9</accession>
<dbReference type="EMBL" id="GBXM01013838">
    <property type="protein sequence ID" value="JAH94739.1"/>
    <property type="molecule type" value="Transcribed_RNA"/>
</dbReference>
<reference evidence="2" key="1">
    <citation type="submission" date="2014-11" db="EMBL/GenBank/DDBJ databases">
        <authorList>
            <person name="Amaro Gonzalez C."/>
        </authorList>
    </citation>
    <scope>NUCLEOTIDE SEQUENCE</scope>
</reference>
<feature type="transmembrane region" description="Helical" evidence="1">
    <location>
        <begin position="59"/>
        <end position="78"/>
    </location>
</feature>
<keyword evidence="1" id="KW-0812">Transmembrane</keyword>
<evidence type="ECO:0000313" key="2">
    <source>
        <dbReference type="EMBL" id="JAH94739.1"/>
    </source>
</evidence>
<name>A0A0E9WWK9_ANGAN</name>
<protein>
    <submittedName>
        <fullName evidence="2">Uncharacterized protein</fullName>
    </submittedName>
</protein>
<dbReference type="AlphaFoldDB" id="A0A0E9WWK9"/>